<dbReference type="InterPro" id="IPR036691">
    <property type="entry name" value="Endo/exonu/phosph_ase_sf"/>
</dbReference>
<dbReference type="Proteomes" id="UP001652660">
    <property type="component" value="Chromosome 11e"/>
</dbReference>
<gene>
    <name evidence="2" type="primary">LOC140021196</name>
</gene>
<dbReference type="PANTHER" id="PTHR35218:SF9">
    <property type="entry name" value="ENDONUCLEASE_EXONUCLEASE_PHOSPHATASE DOMAIN-CONTAINING PROTEIN"/>
    <property type="match status" value="1"/>
</dbReference>
<keyword evidence="1" id="KW-1185">Reference proteome</keyword>
<protein>
    <recommendedName>
        <fullName evidence="3">Endonuclease/exonuclease/phosphatase domain-containing protein</fullName>
    </recommendedName>
</protein>
<dbReference type="PANTHER" id="PTHR35218">
    <property type="entry name" value="RNASE H DOMAIN-CONTAINING PROTEIN"/>
    <property type="match status" value="1"/>
</dbReference>
<proteinExistence type="predicted"/>
<sequence length="164" mass="19318">MKVLVWNCRGVGGPLTIPQLKKMVHLHFPSVGFLDETKNQKSVIEKVQKKIKFDNCWVINPSGKAGRLAMMWKEEVEVMSMDQGTFFIGMKLRDRETDCEWWLVGVYASTDENIRKEQWKTSGEEKWGGRRRHESSFKEFNRFIKENELIDLGFEGKPWTWCNQ</sequence>
<reference evidence="2" key="1">
    <citation type="submission" date="2025-08" db="UniProtKB">
        <authorList>
            <consortium name="RefSeq"/>
        </authorList>
    </citation>
    <scope>IDENTIFICATION</scope>
    <source>
        <tissue evidence="2">Leaves</tissue>
    </source>
</reference>
<evidence type="ECO:0008006" key="3">
    <source>
        <dbReference type="Google" id="ProtNLM"/>
    </source>
</evidence>
<organism evidence="1 2">
    <name type="scientific">Coffea arabica</name>
    <name type="common">Arabian coffee</name>
    <dbReference type="NCBI Taxonomy" id="13443"/>
    <lineage>
        <taxon>Eukaryota</taxon>
        <taxon>Viridiplantae</taxon>
        <taxon>Streptophyta</taxon>
        <taxon>Embryophyta</taxon>
        <taxon>Tracheophyta</taxon>
        <taxon>Spermatophyta</taxon>
        <taxon>Magnoliopsida</taxon>
        <taxon>eudicotyledons</taxon>
        <taxon>Gunneridae</taxon>
        <taxon>Pentapetalae</taxon>
        <taxon>asterids</taxon>
        <taxon>lamiids</taxon>
        <taxon>Gentianales</taxon>
        <taxon>Rubiaceae</taxon>
        <taxon>Ixoroideae</taxon>
        <taxon>Gardenieae complex</taxon>
        <taxon>Bertiereae - Coffeeae clade</taxon>
        <taxon>Coffeeae</taxon>
        <taxon>Coffea</taxon>
    </lineage>
</organism>
<evidence type="ECO:0000313" key="2">
    <source>
        <dbReference type="RefSeq" id="XP_071928063.1"/>
    </source>
</evidence>
<dbReference type="RefSeq" id="XP_071928063.1">
    <property type="nucleotide sequence ID" value="XM_072071962.1"/>
</dbReference>
<dbReference type="Gene3D" id="3.60.10.10">
    <property type="entry name" value="Endonuclease/exonuclease/phosphatase"/>
    <property type="match status" value="1"/>
</dbReference>
<dbReference type="SUPFAM" id="SSF56219">
    <property type="entry name" value="DNase I-like"/>
    <property type="match status" value="1"/>
</dbReference>
<accession>A0ABM4W8F5</accession>
<evidence type="ECO:0000313" key="1">
    <source>
        <dbReference type="Proteomes" id="UP001652660"/>
    </source>
</evidence>
<dbReference type="GeneID" id="140021196"/>
<name>A0ABM4W8F5_COFAR</name>